<dbReference type="EC" id="3.6.1.7" evidence="2 5"/>
<dbReference type="Proteomes" id="UP000282818">
    <property type="component" value="Unassembled WGS sequence"/>
</dbReference>
<dbReference type="PROSITE" id="PS00151">
    <property type="entry name" value="ACYLPHOSPHATASE_2"/>
    <property type="match status" value="1"/>
</dbReference>
<protein>
    <recommendedName>
        <fullName evidence="3 5">acylphosphatase</fullName>
        <ecNumber evidence="2 5">3.6.1.7</ecNumber>
    </recommendedName>
</protein>
<evidence type="ECO:0000313" key="9">
    <source>
        <dbReference type="Proteomes" id="UP000282818"/>
    </source>
</evidence>
<name>A0A437QDY4_9GAMM</name>
<accession>A0A437QDY4</accession>
<dbReference type="InterPro" id="IPR017968">
    <property type="entry name" value="Acylphosphatase_CS"/>
</dbReference>
<comment type="similarity">
    <text evidence="1 6">Belongs to the acylphosphatase family.</text>
</comment>
<comment type="caution">
    <text evidence="8">The sequence shown here is derived from an EMBL/GenBank/DDBJ whole genome shotgun (WGS) entry which is preliminary data.</text>
</comment>
<dbReference type="EMBL" id="SACQ01000001">
    <property type="protein sequence ID" value="RVU32782.1"/>
    <property type="molecule type" value="Genomic_DNA"/>
</dbReference>
<dbReference type="RefSeq" id="WP_127692950.1">
    <property type="nucleotide sequence ID" value="NZ_SACQ01000001.1"/>
</dbReference>
<evidence type="ECO:0000256" key="4">
    <source>
        <dbReference type="ARBA" id="ARBA00047645"/>
    </source>
</evidence>
<evidence type="ECO:0000256" key="6">
    <source>
        <dbReference type="RuleBase" id="RU004168"/>
    </source>
</evidence>
<evidence type="ECO:0000256" key="3">
    <source>
        <dbReference type="ARBA" id="ARBA00015991"/>
    </source>
</evidence>
<evidence type="ECO:0000259" key="7">
    <source>
        <dbReference type="PROSITE" id="PS51160"/>
    </source>
</evidence>
<dbReference type="InterPro" id="IPR001792">
    <property type="entry name" value="Acylphosphatase-like_dom"/>
</dbReference>
<dbReference type="NCBIfam" id="NF011022">
    <property type="entry name" value="PRK14451.1"/>
    <property type="match status" value="1"/>
</dbReference>
<gene>
    <name evidence="8" type="ORF">EOE65_03745</name>
</gene>
<dbReference type="PROSITE" id="PS51160">
    <property type="entry name" value="ACYLPHOSPHATASE_3"/>
    <property type="match status" value="1"/>
</dbReference>
<feature type="domain" description="Acylphosphatase-like" evidence="7">
    <location>
        <begin position="5"/>
        <end position="92"/>
    </location>
</feature>
<reference evidence="8 9" key="1">
    <citation type="submission" date="2019-01" db="EMBL/GenBank/DDBJ databases">
        <authorList>
            <person name="Chen W.-M."/>
        </authorList>
    </citation>
    <scope>NUCLEOTIDE SEQUENCE [LARGE SCALE GENOMIC DNA]</scope>
    <source>
        <strain evidence="8 9">HPM-16</strain>
    </source>
</reference>
<keyword evidence="9" id="KW-1185">Reference proteome</keyword>
<dbReference type="AlphaFoldDB" id="A0A437QDY4"/>
<evidence type="ECO:0000256" key="1">
    <source>
        <dbReference type="ARBA" id="ARBA00005614"/>
    </source>
</evidence>
<comment type="catalytic activity">
    <reaction evidence="4 5">
        <text>an acyl phosphate + H2O = a carboxylate + phosphate + H(+)</text>
        <dbReference type="Rhea" id="RHEA:14965"/>
        <dbReference type="ChEBI" id="CHEBI:15377"/>
        <dbReference type="ChEBI" id="CHEBI:15378"/>
        <dbReference type="ChEBI" id="CHEBI:29067"/>
        <dbReference type="ChEBI" id="CHEBI:43474"/>
        <dbReference type="ChEBI" id="CHEBI:59918"/>
        <dbReference type="EC" id="3.6.1.7"/>
    </reaction>
</comment>
<evidence type="ECO:0000313" key="8">
    <source>
        <dbReference type="EMBL" id="RVU32782.1"/>
    </source>
</evidence>
<evidence type="ECO:0000256" key="5">
    <source>
        <dbReference type="PROSITE-ProRule" id="PRU00520"/>
    </source>
</evidence>
<feature type="active site" evidence="5">
    <location>
        <position position="20"/>
    </location>
</feature>
<organism evidence="8 9">
    <name type="scientific">Neptunomonas marina</name>
    <dbReference type="NCBI Taxonomy" id="1815562"/>
    <lineage>
        <taxon>Bacteria</taxon>
        <taxon>Pseudomonadati</taxon>
        <taxon>Pseudomonadota</taxon>
        <taxon>Gammaproteobacteria</taxon>
        <taxon>Oceanospirillales</taxon>
        <taxon>Oceanospirillaceae</taxon>
        <taxon>Neptunomonas</taxon>
    </lineage>
</organism>
<dbReference type="SUPFAM" id="SSF54975">
    <property type="entry name" value="Acylphosphatase/BLUF domain-like"/>
    <property type="match status" value="1"/>
</dbReference>
<keyword evidence="5" id="KW-0378">Hydrolase</keyword>
<sequence>MANICIHSFVSGRVQRVWFRQSTLEQAQAHGVTGWVRNLADGRVEVMLYGDENAVRQVEAWLSKGPALANVAEVVSEQLEYEDNHDGFLITG</sequence>
<dbReference type="InterPro" id="IPR020456">
    <property type="entry name" value="Acylphosphatase"/>
</dbReference>
<evidence type="ECO:0000256" key="2">
    <source>
        <dbReference type="ARBA" id="ARBA00012150"/>
    </source>
</evidence>
<dbReference type="PANTHER" id="PTHR47268">
    <property type="entry name" value="ACYLPHOSPHATASE"/>
    <property type="match status" value="1"/>
</dbReference>
<dbReference type="GO" id="GO:0003998">
    <property type="term" value="F:acylphosphatase activity"/>
    <property type="evidence" value="ECO:0007669"/>
    <property type="project" value="UniProtKB-EC"/>
</dbReference>
<dbReference type="InterPro" id="IPR036046">
    <property type="entry name" value="Acylphosphatase-like_dom_sf"/>
</dbReference>
<dbReference type="PANTHER" id="PTHR47268:SF4">
    <property type="entry name" value="ACYLPHOSPHATASE"/>
    <property type="match status" value="1"/>
</dbReference>
<dbReference type="Pfam" id="PF00708">
    <property type="entry name" value="Acylphosphatase"/>
    <property type="match status" value="1"/>
</dbReference>
<dbReference type="Gene3D" id="3.30.70.100">
    <property type="match status" value="1"/>
</dbReference>
<proteinExistence type="inferred from homology"/>
<feature type="active site" evidence="5">
    <location>
        <position position="38"/>
    </location>
</feature>